<dbReference type="EMBL" id="JACYCF010000002">
    <property type="protein sequence ID" value="KAF8760036.1"/>
    <property type="molecule type" value="Genomic_DNA"/>
</dbReference>
<evidence type="ECO:0000256" key="3">
    <source>
        <dbReference type="ARBA" id="ARBA00022448"/>
    </source>
</evidence>
<dbReference type="Pfam" id="PF00856">
    <property type="entry name" value="SET"/>
    <property type="match status" value="1"/>
</dbReference>
<dbReference type="InterPro" id="IPR046341">
    <property type="entry name" value="SET_dom_sf"/>
</dbReference>
<dbReference type="Gene3D" id="2.170.270.10">
    <property type="entry name" value="SET domain"/>
    <property type="match status" value="1"/>
</dbReference>
<name>A0A8H7IKG3_9AGAM</name>
<dbReference type="GO" id="GO:0006605">
    <property type="term" value="P:protein targeting"/>
    <property type="evidence" value="ECO:0007669"/>
    <property type="project" value="InterPro"/>
</dbReference>
<dbReference type="PRINTS" id="PR00351">
    <property type="entry name" value="OM20RECEPTOR"/>
</dbReference>
<dbReference type="PANTHER" id="PTHR12430:SF0">
    <property type="entry name" value="TRANSLOCASE OF OUTER MITOCHONDRIAL MEMBRANE 20"/>
    <property type="match status" value="1"/>
</dbReference>
<feature type="transmembrane region" description="Helical" evidence="11">
    <location>
        <begin position="6"/>
        <end position="28"/>
    </location>
</feature>
<evidence type="ECO:0000256" key="6">
    <source>
        <dbReference type="ARBA" id="ARBA00022927"/>
    </source>
</evidence>
<organism evidence="13 14">
    <name type="scientific">Rhizoctonia solani</name>
    <dbReference type="NCBI Taxonomy" id="456999"/>
    <lineage>
        <taxon>Eukaryota</taxon>
        <taxon>Fungi</taxon>
        <taxon>Dikarya</taxon>
        <taxon>Basidiomycota</taxon>
        <taxon>Agaricomycotina</taxon>
        <taxon>Agaricomycetes</taxon>
        <taxon>Cantharellales</taxon>
        <taxon>Ceratobasidiaceae</taxon>
        <taxon>Rhizoctonia</taxon>
    </lineage>
</organism>
<feature type="compositionally biased region" description="Basic residues" evidence="10">
    <location>
        <begin position="40"/>
        <end position="49"/>
    </location>
</feature>
<feature type="domain" description="SET" evidence="12">
    <location>
        <begin position="467"/>
        <end position="781"/>
    </location>
</feature>
<dbReference type="AlphaFoldDB" id="A0A8H7IKG3"/>
<keyword evidence="4 11" id="KW-0812">Transmembrane</keyword>
<evidence type="ECO:0000256" key="11">
    <source>
        <dbReference type="SAM" id="Phobius"/>
    </source>
</evidence>
<comment type="subcellular location">
    <subcellularLocation>
        <location evidence="1">Mitochondrion outer membrane</location>
        <topology evidence="1">Single-pass membrane protein</topology>
    </subcellularLocation>
</comment>
<dbReference type="GO" id="GO:0030943">
    <property type="term" value="F:mitochondrion targeting sequence binding"/>
    <property type="evidence" value="ECO:0007669"/>
    <property type="project" value="TreeGrafter"/>
</dbReference>
<dbReference type="Pfam" id="PF02064">
    <property type="entry name" value="MAS20"/>
    <property type="match status" value="1"/>
</dbReference>
<dbReference type="InterPro" id="IPR023392">
    <property type="entry name" value="Tom20_dom_sf"/>
</dbReference>
<dbReference type="GO" id="GO:0030150">
    <property type="term" value="P:protein import into mitochondrial matrix"/>
    <property type="evidence" value="ECO:0007669"/>
    <property type="project" value="TreeGrafter"/>
</dbReference>
<accession>A0A8H7IKG3</accession>
<dbReference type="SUPFAM" id="SSF47157">
    <property type="entry name" value="Mitochondrial import receptor subunit Tom20"/>
    <property type="match status" value="1"/>
</dbReference>
<dbReference type="InterPro" id="IPR001214">
    <property type="entry name" value="SET_dom"/>
</dbReference>
<evidence type="ECO:0000256" key="1">
    <source>
        <dbReference type="ARBA" id="ARBA00004572"/>
    </source>
</evidence>
<feature type="compositionally biased region" description="Basic and acidic residues" evidence="10">
    <location>
        <begin position="309"/>
        <end position="319"/>
    </location>
</feature>
<dbReference type="Proteomes" id="UP000614334">
    <property type="component" value="Unassembled WGS sequence"/>
</dbReference>
<evidence type="ECO:0000256" key="9">
    <source>
        <dbReference type="ARBA" id="ARBA00023136"/>
    </source>
</evidence>
<evidence type="ECO:0000256" key="10">
    <source>
        <dbReference type="SAM" id="MobiDB-lite"/>
    </source>
</evidence>
<keyword evidence="3" id="KW-0813">Transport</keyword>
<dbReference type="GO" id="GO:0005742">
    <property type="term" value="C:mitochondrial outer membrane translocase complex"/>
    <property type="evidence" value="ECO:0007669"/>
    <property type="project" value="InterPro"/>
</dbReference>
<keyword evidence="6" id="KW-0653">Protein transport</keyword>
<evidence type="ECO:0000256" key="5">
    <source>
        <dbReference type="ARBA" id="ARBA00022787"/>
    </source>
</evidence>
<evidence type="ECO:0000256" key="2">
    <source>
        <dbReference type="ARBA" id="ARBA00005792"/>
    </source>
</evidence>
<evidence type="ECO:0000256" key="4">
    <source>
        <dbReference type="ARBA" id="ARBA00022692"/>
    </source>
</evidence>
<keyword evidence="13" id="KW-0675">Receptor</keyword>
<keyword evidence="7 11" id="KW-1133">Transmembrane helix</keyword>
<protein>
    <submittedName>
        <fullName evidence="13">MAS20 protein import receptor</fullName>
    </submittedName>
</protein>
<evidence type="ECO:0000256" key="8">
    <source>
        <dbReference type="ARBA" id="ARBA00023128"/>
    </source>
</evidence>
<evidence type="ECO:0000313" key="14">
    <source>
        <dbReference type="Proteomes" id="UP000614334"/>
    </source>
</evidence>
<evidence type="ECO:0000256" key="7">
    <source>
        <dbReference type="ARBA" id="ARBA00022989"/>
    </source>
</evidence>
<dbReference type="InterPro" id="IPR002056">
    <property type="entry name" value="MAS20"/>
</dbReference>
<feature type="region of interest" description="Disordered" evidence="10">
    <location>
        <begin position="162"/>
        <end position="223"/>
    </location>
</feature>
<gene>
    <name evidence="13" type="ORF">RHS01_01582</name>
</gene>
<keyword evidence="9 11" id="KW-0472">Membrane</keyword>
<proteinExistence type="inferred from homology"/>
<keyword evidence="5" id="KW-1000">Mitochondrion outer membrane</keyword>
<comment type="caution">
    <text evidence="13">The sequence shown here is derived from an EMBL/GenBank/DDBJ whole genome shotgun (WGS) entry which is preliminary data.</text>
</comment>
<evidence type="ECO:0000259" key="12">
    <source>
        <dbReference type="Pfam" id="PF00856"/>
    </source>
</evidence>
<feature type="compositionally biased region" description="Low complexity" evidence="10">
    <location>
        <begin position="172"/>
        <end position="191"/>
    </location>
</feature>
<keyword evidence="8" id="KW-0496">Mitochondrion</keyword>
<evidence type="ECO:0000313" key="13">
    <source>
        <dbReference type="EMBL" id="KAF8760036.1"/>
    </source>
</evidence>
<comment type="similarity">
    <text evidence="2">Belongs to the Tom20 family.</text>
</comment>
<dbReference type="GO" id="GO:0008320">
    <property type="term" value="F:protein transmembrane transporter activity"/>
    <property type="evidence" value="ECO:0007669"/>
    <property type="project" value="TreeGrafter"/>
</dbReference>
<feature type="compositionally biased region" description="Basic and acidic residues" evidence="10">
    <location>
        <begin position="260"/>
        <end position="270"/>
    </location>
</feature>
<feature type="region of interest" description="Disordered" evidence="10">
    <location>
        <begin position="40"/>
        <end position="66"/>
    </location>
</feature>
<reference evidence="13" key="1">
    <citation type="submission" date="2020-09" db="EMBL/GenBank/DDBJ databases">
        <title>Comparative genome analyses of four rice-infecting Rhizoctonia solani isolates reveal extensive enrichment of homogalacturonan modification genes.</title>
        <authorList>
            <person name="Lee D.-Y."/>
            <person name="Jeon J."/>
            <person name="Kim K.-T."/>
            <person name="Cheong K."/>
            <person name="Song H."/>
            <person name="Choi G."/>
            <person name="Ko J."/>
            <person name="Opiyo S.O."/>
            <person name="Zuo S."/>
            <person name="Madhav S."/>
            <person name="Lee Y.-H."/>
            <person name="Wang G.-L."/>
        </authorList>
    </citation>
    <scope>NUCLEOTIDE SEQUENCE</scope>
    <source>
        <strain evidence="13">AG1-IA B2</strain>
    </source>
</reference>
<feature type="region of interest" description="Disordered" evidence="10">
    <location>
        <begin position="257"/>
        <end position="335"/>
    </location>
</feature>
<dbReference type="GO" id="GO:0006886">
    <property type="term" value="P:intracellular protein transport"/>
    <property type="evidence" value="ECO:0007669"/>
    <property type="project" value="InterPro"/>
</dbReference>
<dbReference type="Gene3D" id="1.20.960.10">
    <property type="entry name" value="Mitochondrial outer membrane translocase complex, subunit Tom20 domain"/>
    <property type="match status" value="1"/>
</dbReference>
<dbReference type="GO" id="GO:0016031">
    <property type="term" value="P:tRNA import into mitochondrion"/>
    <property type="evidence" value="ECO:0007669"/>
    <property type="project" value="TreeGrafter"/>
</dbReference>
<sequence length="869" mass="94934">MVETRTVVAVSAASAALAITGYLIYFDYKRRNDPGFRKKLRKEKKKAAKNAKDGEATTPAAPGRSQEELKGMLDQINAEPLPTLPAEREKYFMDHVGMGEQMLLRGPAFEVPAALAFYRALRAYPSPVEIIMIFQNTLPAHIFGLVMELASLDVSSSESTLASKPTQAKEPALASASAAVTEPESTSAPTTVPAPPAPERATTPPPAPASVQETESEHDSEVMVDADVDTEVEVEAESEAEGEAKADAMSEAEIVPAAHSEPDTESRPEVGAESGADGSTVTQEMSYAEVAAKAAESEPEPTQAQEAAQESHQEPEATHAPEAVPESETNPNLSLPLPRILPLSLLVPIPRMMLARKPIPRPTRTTRLRLLKMTTRTGTVLLHRTPPSPPKKMNDEIQWLSCMRKPISLHAMHSHASSLHIHLDVCFSVLRCVPPKNMNVKIVNVPVKDKSGQPTESDGKPILRSTLVSNKDIKAGDVIYMEKAVVATLDFDLQNLRTHCTHCLRRIDAPISVPDDPLDATYCSKGCQVASKIQSQNVLFGLDPPLPSNSEEPEKPKTEAELVERRKSQEEFVETLRKTGATRALLVARFIACMVAEQSAKLGAAVSPSSKNSSPADLFGLPEPEGDSNTYSFYDHVERLKYLEITETPIEIEEVNALKKAMKNAMEGLEEFVGDRYPLLKGKMAYNAIGPPVTVRPEDIERTRTPSGTSRQTGSAFYRFPHTYAAISLSSKIPDQLNVILIQLAHSCAPNVAPSFHTGTSDLHLVANENITSGTELTMAYVDVNQGPTETRLEARRRRRQELARGWRFACECSKCLKEVEEGILEEDKKAEGDAAVKEDLELGSEAKLEDAVRRYESGEKPTPEVDVE</sequence>
<dbReference type="SUPFAM" id="SSF82199">
    <property type="entry name" value="SET domain"/>
    <property type="match status" value="1"/>
</dbReference>
<feature type="compositionally biased region" description="Pro residues" evidence="10">
    <location>
        <begin position="192"/>
        <end position="208"/>
    </location>
</feature>
<dbReference type="PANTHER" id="PTHR12430">
    <property type="entry name" value="MITOCHONDRIAL IMPORT RECEPTOR SUBUNIT TOM20"/>
    <property type="match status" value="1"/>
</dbReference>